<dbReference type="PANTHER" id="PTHR10768">
    <property type="entry name" value="60S RIBOSOMAL PROTEIN L37"/>
    <property type="match status" value="1"/>
</dbReference>
<dbReference type="PROSITE" id="PS01077">
    <property type="entry name" value="RIBOSOMAL_L37E"/>
    <property type="match status" value="1"/>
</dbReference>
<evidence type="ECO:0000256" key="4">
    <source>
        <dbReference type="ARBA" id="ARBA00022771"/>
    </source>
</evidence>
<dbReference type="GO" id="GO:0022625">
    <property type="term" value="C:cytosolic large ribosomal subunit"/>
    <property type="evidence" value="ECO:0007669"/>
    <property type="project" value="TreeGrafter"/>
</dbReference>
<dbReference type="Gene3D" id="2.20.25.30">
    <property type="match status" value="1"/>
</dbReference>
<comment type="caution">
    <text evidence="10">The sequence shown here is derived from an EMBL/GenBank/DDBJ whole genome shotgun (WGS) entry which is preliminary data.</text>
</comment>
<evidence type="ECO:0000256" key="7">
    <source>
        <dbReference type="ARBA" id="ARBA00022980"/>
    </source>
</evidence>
<keyword evidence="11" id="KW-1185">Reference proteome</keyword>
<keyword evidence="4" id="KW-0863">Zinc-finger</keyword>
<keyword evidence="2 9" id="KW-0479">Metal-binding</keyword>
<dbReference type="Proteomes" id="UP000717585">
    <property type="component" value="Unassembled WGS sequence"/>
</dbReference>
<dbReference type="InterPro" id="IPR011331">
    <property type="entry name" value="Ribosomal_eL37/eL43"/>
</dbReference>
<dbReference type="GO" id="GO:0003735">
    <property type="term" value="F:structural constituent of ribosome"/>
    <property type="evidence" value="ECO:0007669"/>
    <property type="project" value="InterPro"/>
</dbReference>
<comment type="similarity">
    <text evidence="1 9">Belongs to the eukaryotic ribosomal protein eL37 family.</text>
</comment>
<keyword evidence="7 9" id="KW-0689">Ribosomal protein</keyword>
<dbReference type="GO" id="GO:0008270">
    <property type="term" value="F:zinc ion binding"/>
    <property type="evidence" value="ECO:0007669"/>
    <property type="project" value="UniProtKB-KW"/>
</dbReference>
<dbReference type="SUPFAM" id="SSF57829">
    <property type="entry name" value="Zn-binding ribosomal proteins"/>
    <property type="match status" value="1"/>
</dbReference>
<evidence type="ECO:0000256" key="1">
    <source>
        <dbReference type="ARBA" id="ARBA00009805"/>
    </source>
</evidence>
<dbReference type="GO" id="GO:0006412">
    <property type="term" value="P:translation"/>
    <property type="evidence" value="ECO:0007669"/>
    <property type="project" value="InterPro"/>
</dbReference>
<dbReference type="InterPro" id="IPR018267">
    <property type="entry name" value="Ribosomal_eL37_CS"/>
</dbReference>
<evidence type="ECO:0000256" key="3">
    <source>
        <dbReference type="ARBA" id="ARBA00022730"/>
    </source>
</evidence>
<dbReference type="PANTHER" id="PTHR10768:SF0">
    <property type="entry name" value="RIBOSOMAL PROTEIN L37"/>
    <property type="match status" value="1"/>
</dbReference>
<dbReference type="OrthoDB" id="10259236at2759"/>
<keyword evidence="8 9" id="KW-0687">Ribonucleoprotein</keyword>
<gene>
    <name evidence="10" type="ORF">J8273_0201</name>
</gene>
<proteinExistence type="inferred from homology"/>
<evidence type="ECO:0000313" key="11">
    <source>
        <dbReference type="Proteomes" id="UP000717585"/>
    </source>
</evidence>
<keyword evidence="6 9" id="KW-0694">RNA-binding</keyword>
<name>A0A8J6AV61_9EUKA</name>
<keyword evidence="3 9" id="KW-0699">rRNA-binding</keyword>
<evidence type="ECO:0000256" key="8">
    <source>
        <dbReference type="ARBA" id="ARBA00023274"/>
    </source>
</evidence>
<evidence type="ECO:0000256" key="6">
    <source>
        <dbReference type="ARBA" id="ARBA00022884"/>
    </source>
</evidence>
<protein>
    <recommendedName>
        <fullName evidence="9">Ribosomal protein L37</fullName>
    </recommendedName>
</protein>
<evidence type="ECO:0000256" key="2">
    <source>
        <dbReference type="ARBA" id="ARBA00022723"/>
    </source>
</evidence>
<dbReference type="InterPro" id="IPR001569">
    <property type="entry name" value="Ribosomal_eL37"/>
</dbReference>
<dbReference type="InterPro" id="IPR011332">
    <property type="entry name" value="Ribosomal_zn-bd"/>
</dbReference>
<dbReference type="EMBL" id="JAHDYR010000012">
    <property type="protein sequence ID" value="KAG9394993.1"/>
    <property type="molecule type" value="Genomic_DNA"/>
</dbReference>
<evidence type="ECO:0000256" key="5">
    <source>
        <dbReference type="ARBA" id="ARBA00022833"/>
    </source>
</evidence>
<dbReference type="GO" id="GO:0019843">
    <property type="term" value="F:rRNA binding"/>
    <property type="evidence" value="ECO:0007669"/>
    <property type="project" value="UniProtKB-KW"/>
</dbReference>
<sequence length="82" mass="9301">MTKGTQAKGKRHTKIHTMCARCGKHSFHCQKKTCSSCGFPAATLRKYNWAVKSLRRRTTGTGRCAHLKEVQRRFNAGTLLKH</sequence>
<dbReference type="AlphaFoldDB" id="A0A8J6AV61"/>
<keyword evidence="5 9" id="KW-0862">Zinc</keyword>
<reference evidence="10" key="1">
    <citation type="submission" date="2021-05" db="EMBL/GenBank/DDBJ databases">
        <title>A free-living protist that lacks canonical eukaryotic 1 DNA replication and segregation systems.</title>
        <authorList>
            <person name="Salas-Leiva D.E."/>
            <person name="Tromer E.C."/>
            <person name="Curtis B.A."/>
            <person name="Jerlstrom-Hultqvist J."/>
            <person name="Kolisko M."/>
            <person name="Yi Z."/>
            <person name="Salas-Leiva J.S."/>
            <person name="Gallot-Lavallee L."/>
            <person name="Kops G.J.P.L."/>
            <person name="Archibald J.M."/>
            <person name="Simpson A.G.B."/>
            <person name="Roger A.J."/>
        </authorList>
    </citation>
    <scope>NUCLEOTIDE SEQUENCE</scope>
    <source>
        <strain evidence="10">BICM</strain>
    </source>
</reference>
<comment type="function">
    <text evidence="9">Component of the large ribosomal subunit. The ribosome is a large ribonucleoprotein complex responsible for the synthesis of proteins in the cell.</text>
</comment>
<organism evidence="10 11">
    <name type="scientific">Carpediemonas membranifera</name>
    <dbReference type="NCBI Taxonomy" id="201153"/>
    <lineage>
        <taxon>Eukaryota</taxon>
        <taxon>Metamonada</taxon>
        <taxon>Carpediemonas-like organisms</taxon>
        <taxon>Carpediemonas</taxon>
    </lineage>
</organism>
<dbReference type="Pfam" id="PF01907">
    <property type="entry name" value="Ribosomal_L37e"/>
    <property type="match status" value="1"/>
</dbReference>
<evidence type="ECO:0000313" key="10">
    <source>
        <dbReference type="EMBL" id="KAG9394993.1"/>
    </source>
</evidence>
<evidence type="ECO:0000256" key="9">
    <source>
        <dbReference type="RuleBase" id="RU000576"/>
    </source>
</evidence>
<accession>A0A8J6AV61</accession>